<dbReference type="PROSITE" id="PS51084">
    <property type="entry name" value="HIT_2"/>
    <property type="match status" value="1"/>
</dbReference>
<gene>
    <name evidence="5" type="ORF">FHX47_000283</name>
</gene>
<evidence type="ECO:0000256" key="1">
    <source>
        <dbReference type="PIRSR" id="PIRSR601310-1"/>
    </source>
</evidence>
<evidence type="ECO:0000256" key="2">
    <source>
        <dbReference type="PIRSR" id="PIRSR601310-3"/>
    </source>
</evidence>
<dbReference type="InterPro" id="IPR036265">
    <property type="entry name" value="HIT-like_sf"/>
</dbReference>
<keyword evidence="6" id="KW-1185">Reference proteome</keyword>
<proteinExistence type="predicted"/>
<dbReference type="PANTHER" id="PTHR46648:SF1">
    <property type="entry name" value="ADENOSINE 5'-MONOPHOSPHORAMIDASE HNT1"/>
    <property type="match status" value="1"/>
</dbReference>
<evidence type="ECO:0000256" key="3">
    <source>
        <dbReference type="PROSITE-ProRule" id="PRU00464"/>
    </source>
</evidence>
<reference evidence="5 6" key="1">
    <citation type="submission" date="2020-08" db="EMBL/GenBank/DDBJ databases">
        <title>Sequencing the genomes of 1000 actinobacteria strains.</title>
        <authorList>
            <person name="Klenk H.-P."/>
        </authorList>
    </citation>
    <scope>NUCLEOTIDE SEQUENCE [LARGE SCALE GENOMIC DNA]</scope>
    <source>
        <strain evidence="5 6">DSM 28238</strain>
    </source>
</reference>
<dbReference type="AlphaFoldDB" id="A0A7W5TNJ8"/>
<comment type="caution">
    <text evidence="5">The sequence shown here is derived from an EMBL/GenBank/DDBJ whole genome shotgun (WGS) entry which is preliminary data.</text>
</comment>
<dbReference type="PRINTS" id="PR00332">
    <property type="entry name" value="HISTRIAD"/>
</dbReference>
<accession>A0A7W5TNJ8</accession>
<feature type="domain" description="HIT" evidence="4">
    <location>
        <begin position="7"/>
        <end position="115"/>
    </location>
</feature>
<dbReference type="InterPro" id="IPR011146">
    <property type="entry name" value="HIT-like"/>
</dbReference>
<name>A0A7W5TNJ8_9MICC</name>
<dbReference type="PANTHER" id="PTHR46648">
    <property type="entry name" value="HIT FAMILY PROTEIN 1"/>
    <property type="match status" value="1"/>
</dbReference>
<evidence type="ECO:0000259" key="4">
    <source>
        <dbReference type="PROSITE" id="PS51084"/>
    </source>
</evidence>
<dbReference type="RefSeq" id="WP_183357108.1">
    <property type="nucleotide sequence ID" value="NZ_BAABKR010000005.1"/>
</dbReference>
<feature type="short sequence motif" description="Histidine triad motif" evidence="2 3">
    <location>
        <begin position="100"/>
        <end position="104"/>
    </location>
</feature>
<dbReference type="Gene3D" id="3.30.428.10">
    <property type="entry name" value="HIT-like"/>
    <property type="match status" value="1"/>
</dbReference>
<evidence type="ECO:0000313" key="5">
    <source>
        <dbReference type="EMBL" id="MBB3666690.1"/>
    </source>
</evidence>
<dbReference type="InterPro" id="IPR001310">
    <property type="entry name" value="Histidine_triad_HIT"/>
</dbReference>
<dbReference type="SUPFAM" id="SSF54197">
    <property type="entry name" value="HIT-like"/>
    <property type="match status" value="1"/>
</dbReference>
<dbReference type="Pfam" id="PF01230">
    <property type="entry name" value="HIT"/>
    <property type="match status" value="1"/>
</dbReference>
<dbReference type="GO" id="GO:0009117">
    <property type="term" value="P:nucleotide metabolic process"/>
    <property type="evidence" value="ECO:0007669"/>
    <property type="project" value="TreeGrafter"/>
</dbReference>
<feature type="active site" description="Tele-AMP-histidine intermediate" evidence="1">
    <location>
        <position position="102"/>
    </location>
</feature>
<dbReference type="Proteomes" id="UP000547528">
    <property type="component" value="Unassembled WGS sequence"/>
</dbReference>
<protein>
    <submittedName>
        <fullName evidence="5">Histidine triad (HIT) family protein</fullName>
    </submittedName>
</protein>
<evidence type="ECO:0000313" key="6">
    <source>
        <dbReference type="Proteomes" id="UP000547528"/>
    </source>
</evidence>
<dbReference type="GO" id="GO:0003824">
    <property type="term" value="F:catalytic activity"/>
    <property type="evidence" value="ECO:0007669"/>
    <property type="project" value="InterPro"/>
</dbReference>
<dbReference type="EMBL" id="JACIBT010000001">
    <property type="protein sequence ID" value="MBB3666690.1"/>
    <property type="molecule type" value="Genomic_DNA"/>
</dbReference>
<sequence>METSDCIFCGIVNDPSQSEVVWEDEVTLAFMDINPTNAGHVLVVPREHHTALTDLPPETAAHVMRVGQRIAQGMMDSELNCQGINLLMSEGAVANQVIFHSHLHVLPRYEDDGFIVKAGDGGPKETLAQSAELVRSALSDS</sequence>
<organism evidence="5 6">
    <name type="scientific">Garicola koreensis</name>
    <dbReference type="NCBI Taxonomy" id="1262554"/>
    <lineage>
        <taxon>Bacteria</taxon>
        <taxon>Bacillati</taxon>
        <taxon>Actinomycetota</taxon>
        <taxon>Actinomycetes</taxon>
        <taxon>Micrococcales</taxon>
        <taxon>Micrococcaceae</taxon>
        <taxon>Garicola</taxon>
    </lineage>
</organism>